<dbReference type="InterPro" id="IPR006159">
    <property type="entry name" value="Acid_CoA_mut_C"/>
</dbReference>
<feature type="binding site" description="axial binding residue" evidence="10">
    <location>
        <position position="26"/>
    </location>
    <ligand>
        <name>adenosylcob(III)alamin</name>
        <dbReference type="ChEBI" id="CHEBI:18408"/>
    </ligand>
    <ligandPart>
        <name>Co</name>
        <dbReference type="ChEBI" id="CHEBI:27638"/>
    </ligandPart>
</feature>
<dbReference type="InterPro" id="IPR006098">
    <property type="entry name" value="MMCoA_mutase_a_cat"/>
</dbReference>
<dbReference type="PANTHER" id="PTHR43087">
    <property type="entry name" value="LYSINE/ARGININE/ORNITHINE TRANSPORT SYSTEM KINASE"/>
    <property type="match status" value="1"/>
</dbReference>
<comment type="cofactor">
    <cofactor evidence="10">
        <name>Mg(2+)</name>
        <dbReference type="ChEBI" id="CHEBI:18420"/>
    </cofactor>
</comment>
<dbReference type="EC" id="3.6.5.-" evidence="10"/>
<evidence type="ECO:0000256" key="10">
    <source>
        <dbReference type="HAMAP-Rule" id="MF_02050"/>
    </source>
</evidence>
<evidence type="ECO:0000313" key="13">
    <source>
        <dbReference type="Proteomes" id="UP000009047"/>
    </source>
</evidence>
<keyword evidence="2 10" id="KW-0846">Cobalamin</keyword>
<dbReference type="InterPro" id="IPR036724">
    <property type="entry name" value="Cobalamin-bd_sf"/>
</dbReference>
<dbReference type="NCBIfam" id="NF045497">
    <property type="entry name" value="IsobCoAmut_IcmF"/>
    <property type="match status" value="1"/>
</dbReference>
<dbReference type="InterPro" id="IPR006158">
    <property type="entry name" value="Cobalamin-bd"/>
</dbReference>
<comment type="domain">
    <text evidence="10">Is composed of four functional domains: the N-terminal 5'-deoxyadenosylcobalamin binding region that is homologous to the small subunit of ICM (IcmB), a middle P-loop GTPase domain (MeaI) that likely acts as a chaperone for ICM, a structured linker region involved in dimer formation, and a C-terminal part that is homologous to the large substrate-binding subunit of ICM (IcmA).</text>
</comment>
<accession>E1QF12</accession>
<evidence type="ECO:0000256" key="9">
    <source>
        <dbReference type="ARBA" id="ARBA00023285"/>
    </source>
</evidence>
<dbReference type="Gene3D" id="3.40.50.300">
    <property type="entry name" value="P-loop containing nucleotide triphosphate hydrolases"/>
    <property type="match status" value="1"/>
</dbReference>
<dbReference type="EMBL" id="CP002085">
    <property type="protein sequence ID" value="ADK84148.1"/>
    <property type="molecule type" value="Genomic_DNA"/>
</dbReference>
<evidence type="ECO:0000256" key="5">
    <source>
        <dbReference type="ARBA" id="ARBA00022801"/>
    </source>
</evidence>
<dbReference type="SUPFAM" id="SSF52242">
    <property type="entry name" value="Cobalamin (vitamin B12)-binding domain"/>
    <property type="match status" value="1"/>
</dbReference>
<dbReference type="GO" id="GO:0031419">
    <property type="term" value="F:cobalamin binding"/>
    <property type="evidence" value="ECO:0007669"/>
    <property type="project" value="UniProtKB-UniRule"/>
</dbReference>
<dbReference type="GO" id="GO:0000287">
    <property type="term" value="F:magnesium ion binding"/>
    <property type="evidence" value="ECO:0007669"/>
    <property type="project" value="UniProtKB-UniRule"/>
</dbReference>
<feature type="binding site" evidence="10">
    <location>
        <position position="253"/>
    </location>
    <ligand>
        <name>Mg(2+)</name>
        <dbReference type="ChEBI" id="CHEBI:18420"/>
        <label>2</label>
    </ligand>
</feature>
<feature type="binding site" evidence="10">
    <location>
        <position position="215"/>
    </location>
    <ligand>
        <name>Mg(2+)</name>
        <dbReference type="ChEBI" id="CHEBI:18420"/>
        <label>1</label>
        <note>catalytic</note>
    </ligand>
</feature>
<feature type="binding site" evidence="10">
    <location>
        <position position="302"/>
    </location>
    <ligand>
        <name>Mg(2+)</name>
        <dbReference type="ChEBI" id="CHEBI:18420"/>
        <label>2</label>
    </ligand>
</feature>
<organism evidence="12 13">
    <name type="scientific">Desulfarculus baarsii (strain ATCC 33931 / DSM 2075 / LMG 7858 / VKM B-1802 / 2st14)</name>
    <dbReference type="NCBI Taxonomy" id="644282"/>
    <lineage>
        <taxon>Bacteria</taxon>
        <taxon>Pseudomonadati</taxon>
        <taxon>Thermodesulfobacteriota</taxon>
        <taxon>Desulfarculia</taxon>
        <taxon>Desulfarculales</taxon>
        <taxon>Desulfarculaceae</taxon>
        <taxon>Desulfarculus</taxon>
    </lineage>
</organism>
<dbReference type="KEGG" id="dbr:Deba_0776"/>
<evidence type="ECO:0000256" key="3">
    <source>
        <dbReference type="ARBA" id="ARBA00022723"/>
    </source>
</evidence>
<dbReference type="SUPFAM" id="SSF51703">
    <property type="entry name" value="Cobalamin (vitamin B12)-dependent enzymes"/>
    <property type="match status" value="1"/>
</dbReference>
<dbReference type="InterPro" id="IPR052040">
    <property type="entry name" value="GTPase/Isobutyryl-CoA_mutase"/>
</dbReference>
<dbReference type="GO" id="GO:0003924">
    <property type="term" value="F:GTPase activity"/>
    <property type="evidence" value="ECO:0007669"/>
    <property type="project" value="UniProtKB-UniRule"/>
</dbReference>
<feature type="binding site" evidence="10">
    <location>
        <position position="256"/>
    </location>
    <ligand>
        <name>GTP</name>
        <dbReference type="ChEBI" id="CHEBI:37565"/>
    </ligand>
</feature>
<reference evidence="12 13" key="1">
    <citation type="journal article" date="2010" name="Stand. Genomic Sci.">
        <title>Complete genome sequence of Desulfarculus baarsii type strain (2st14).</title>
        <authorList>
            <person name="Sun H."/>
            <person name="Spring S."/>
            <person name="Lapidus A."/>
            <person name="Davenport K."/>
            <person name="Del Rio T.G."/>
            <person name="Tice H."/>
            <person name="Nolan M."/>
            <person name="Copeland A."/>
            <person name="Cheng J.F."/>
            <person name="Lucas S."/>
            <person name="Tapia R."/>
            <person name="Goodwin L."/>
            <person name="Pitluck S."/>
            <person name="Ivanova N."/>
            <person name="Pagani I."/>
            <person name="Mavromatis K."/>
            <person name="Ovchinnikova G."/>
            <person name="Pati A."/>
            <person name="Chen A."/>
            <person name="Palaniappan K."/>
            <person name="Hauser L."/>
            <person name="Chang Y.J."/>
            <person name="Jeffries C.D."/>
            <person name="Detter J.C."/>
            <person name="Han C."/>
            <person name="Rohde M."/>
            <person name="Brambilla E."/>
            <person name="Goker M."/>
            <person name="Woyke T."/>
            <person name="Bristow J."/>
            <person name="Eisen J.A."/>
            <person name="Markowitz V."/>
            <person name="Hugenholtz P."/>
            <person name="Kyrpides N.C."/>
            <person name="Klenk H.P."/>
            <person name="Land M."/>
        </authorList>
    </citation>
    <scope>NUCLEOTIDE SEQUENCE [LARGE SCALE GENOMIC DNA]</scope>
    <source>
        <strain evidence="13">ATCC 33931 / DSM 2075 / LMG 7858 / VKM B-1802 / 2st14</strain>
    </source>
</reference>
<feature type="binding site" evidence="10">
    <location>
        <position position="301"/>
    </location>
    <ligand>
        <name>Mg(2+)</name>
        <dbReference type="ChEBI" id="CHEBI:18420"/>
        <label>2</label>
    </ligand>
</feature>
<feature type="binding site" evidence="10">
    <location>
        <position position="240"/>
    </location>
    <ligand>
        <name>Mg(2+)</name>
        <dbReference type="ChEBI" id="CHEBI:18420"/>
        <label>2</label>
    </ligand>
</feature>
<comment type="similarity">
    <text evidence="10">Belongs to the IcmF family.</text>
</comment>
<feature type="binding site" evidence="10">
    <location>
        <position position="971"/>
    </location>
    <ligand>
        <name>GTP</name>
        <dbReference type="ChEBI" id="CHEBI:37565"/>
    </ligand>
</feature>
<dbReference type="Proteomes" id="UP000009047">
    <property type="component" value="Chromosome"/>
</dbReference>
<dbReference type="GO" id="GO:0047727">
    <property type="term" value="F:isobutyryl-CoA mutase activity"/>
    <property type="evidence" value="ECO:0007669"/>
    <property type="project" value="UniProtKB-UniRule"/>
</dbReference>
<keyword evidence="4 10" id="KW-0547">Nucleotide-binding</keyword>
<feature type="binding site" evidence="10">
    <location>
        <position position="854"/>
    </location>
    <ligand>
        <name>substrate</name>
    </ligand>
</feature>
<dbReference type="GO" id="GO:0005525">
    <property type="term" value="F:GTP binding"/>
    <property type="evidence" value="ECO:0007669"/>
    <property type="project" value="UniProtKB-UniRule"/>
</dbReference>
<evidence type="ECO:0000256" key="1">
    <source>
        <dbReference type="ARBA" id="ARBA00001922"/>
    </source>
</evidence>
<feature type="binding site" evidence="10">
    <location>
        <position position="859"/>
    </location>
    <ligand>
        <name>substrate</name>
    </ligand>
</feature>
<dbReference type="EC" id="5.4.99.13" evidence="10"/>
<feature type="binding site" evidence="10">
    <location>
        <position position="770"/>
    </location>
    <ligand>
        <name>substrate</name>
    </ligand>
</feature>
<feature type="binding site" evidence="10">
    <location>
        <position position="301"/>
    </location>
    <ligand>
        <name>Mg(2+)</name>
        <dbReference type="ChEBI" id="CHEBI:18420"/>
        <label>1</label>
        <note>catalytic</note>
    </ligand>
</feature>
<dbReference type="eggNOG" id="COG1703">
    <property type="taxonomic scope" value="Bacteria"/>
</dbReference>
<feature type="binding site" evidence="10">
    <location>
        <position position="253"/>
    </location>
    <ligand>
        <name>Mg(2+)</name>
        <dbReference type="ChEBI" id="CHEBI:18420"/>
        <label>1</label>
        <note>catalytic</note>
    </ligand>
</feature>
<evidence type="ECO:0000313" key="12">
    <source>
        <dbReference type="EMBL" id="ADK84148.1"/>
    </source>
</evidence>
<feature type="binding site" evidence="10">
    <location>
        <begin position="211"/>
        <end position="216"/>
    </location>
    <ligand>
        <name>GTP</name>
        <dbReference type="ChEBI" id="CHEBI:37565"/>
    </ligand>
</feature>
<feature type="binding site" evidence="10">
    <location>
        <position position="585"/>
    </location>
    <ligand>
        <name>substrate</name>
    </ligand>
</feature>
<dbReference type="Pfam" id="PF01642">
    <property type="entry name" value="MM_CoA_mutase"/>
    <property type="match status" value="1"/>
</dbReference>
<dbReference type="HOGENOM" id="CLU_009523_2_0_7"/>
<dbReference type="NCBIfam" id="TIGR00640">
    <property type="entry name" value="acid_CoA_mut_C"/>
    <property type="match status" value="1"/>
</dbReference>
<dbReference type="RefSeq" id="WP_013257603.1">
    <property type="nucleotide sequence ID" value="NC_014365.1"/>
</dbReference>
<comment type="caution">
    <text evidence="10">Lacks conserved residue(s) required for the propagation of feature annotation.</text>
</comment>
<feature type="binding site" evidence="10">
    <location>
        <position position="819"/>
    </location>
    <ligand>
        <name>substrate</name>
    </ligand>
</feature>
<evidence type="ECO:0000256" key="7">
    <source>
        <dbReference type="ARBA" id="ARBA00023186"/>
    </source>
</evidence>
<dbReference type="Gene3D" id="3.40.50.280">
    <property type="entry name" value="Cobalamin-binding domain"/>
    <property type="match status" value="1"/>
</dbReference>
<dbReference type="Pfam" id="PF02310">
    <property type="entry name" value="B12-binding"/>
    <property type="match status" value="1"/>
</dbReference>
<dbReference type="InterPro" id="IPR006099">
    <property type="entry name" value="MeMalonylCoA_mutase_a/b_cat"/>
</dbReference>
<dbReference type="Pfam" id="PF03308">
    <property type="entry name" value="MeaB"/>
    <property type="match status" value="1"/>
</dbReference>
<name>E1QF12_DESB2</name>
<keyword evidence="5 10" id="KW-0378">Hydrolase</keyword>
<keyword evidence="7 10" id="KW-0143">Chaperone</keyword>
<dbReference type="eggNOG" id="COG1884">
    <property type="taxonomic scope" value="Bacteria"/>
</dbReference>
<dbReference type="eggNOG" id="COG2185">
    <property type="taxonomic scope" value="Bacteria"/>
</dbReference>
<keyword evidence="13" id="KW-1185">Reference proteome</keyword>
<keyword evidence="10" id="KW-0460">Magnesium</keyword>
<comment type="cofactor">
    <cofactor evidence="1 10">
        <name>adenosylcob(III)alamin</name>
        <dbReference type="ChEBI" id="CHEBI:18408"/>
    </cofactor>
</comment>
<evidence type="ECO:0000256" key="2">
    <source>
        <dbReference type="ARBA" id="ARBA00022628"/>
    </source>
</evidence>
<dbReference type="NCBIfam" id="TIGR00641">
    <property type="entry name" value="acid_CoA_mut_N"/>
    <property type="match status" value="1"/>
</dbReference>
<comment type="subunit">
    <text evidence="10">Homodimer.</text>
</comment>
<dbReference type="GO" id="GO:0034784">
    <property type="term" value="F:pivalyl-CoA mutase activity"/>
    <property type="evidence" value="ECO:0007669"/>
    <property type="project" value="InterPro"/>
</dbReference>
<evidence type="ECO:0000256" key="4">
    <source>
        <dbReference type="ARBA" id="ARBA00022741"/>
    </source>
</evidence>
<keyword evidence="9 10" id="KW-0170">Cobalt</keyword>
<dbReference type="OrthoDB" id="9762378at2"/>
<comment type="function">
    <text evidence="10">Catalyzes the reversible interconversion of isobutyryl-CoA and n-butyryl-CoA, using radical chemistry. Also exhibits GTPase activity, associated with its G-protein domain (MeaI) that functions as a chaperone that assists cofactor delivery and proper holo-enzyme assembly.</text>
</comment>
<dbReference type="AlphaFoldDB" id="E1QF12"/>
<evidence type="ECO:0000256" key="6">
    <source>
        <dbReference type="ARBA" id="ARBA00023134"/>
    </source>
</evidence>
<dbReference type="STRING" id="644282.Deba_0776"/>
<comment type="catalytic activity">
    <reaction evidence="10">
        <text>GTP + H2O = GDP + phosphate + H(+)</text>
        <dbReference type="Rhea" id="RHEA:19669"/>
        <dbReference type="ChEBI" id="CHEBI:15377"/>
        <dbReference type="ChEBI" id="CHEBI:15378"/>
        <dbReference type="ChEBI" id="CHEBI:37565"/>
        <dbReference type="ChEBI" id="CHEBI:43474"/>
        <dbReference type="ChEBI" id="CHEBI:58189"/>
    </reaction>
</comment>
<keyword evidence="8 10" id="KW-0413">Isomerase</keyword>
<feature type="binding site" evidence="10">
    <location>
        <begin position="348"/>
        <end position="351"/>
    </location>
    <ligand>
        <name>GTP</name>
        <dbReference type="ChEBI" id="CHEBI:37565"/>
    </ligand>
</feature>
<evidence type="ECO:0000259" key="11">
    <source>
        <dbReference type="PROSITE" id="PS51332"/>
    </source>
</evidence>
<dbReference type="HAMAP" id="MF_02050">
    <property type="entry name" value="IcmF"/>
    <property type="match status" value="1"/>
</dbReference>
<dbReference type="PROSITE" id="PS51332">
    <property type="entry name" value="B12_BINDING"/>
    <property type="match status" value="1"/>
</dbReference>
<dbReference type="InterPro" id="IPR053439">
    <property type="entry name" value="IcmF/GTPase_domain"/>
</dbReference>
<dbReference type="InterPro" id="IPR016176">
    <property type="entry name" value="Cbl-dep_enz_cat"/>
</dbReference>
<gene>
    <name evidence="10" type="primary">icmF</name>
    <name evidence="12" type="ordered locus">Deba_0776</name>
</gene>
<dbReference type="PANTHER" id="PTHR43087:SF1">
    <property type="entry name" value="LAO_AO TRANSPORT SYSTEM ATPASE"/>
    <property type="match status" value="1"/>
</dbReference>
<sequence>MTEPIKPYTPKNPVRAVTAASLFDGHDAAINIIRRILQGTGVEVIHLGHNRSVSDVVRAAVQEDVHAICASCYQGGHVEFFKYIVDLLKENNCGHIKVFGGGGGVIVPEEIAELHAYGVTKIYSPEDGRRMGLQGMINHLVRTVDYSLGNGQKPNDLAKLSADRPDLVARAITLVERAALAGQDMSQWRAALKPLIGERPAPVVGVTGTGGAGKSSLTDELLIRFLHDFPQKRVAVISVDPTRRKSGGALLGDRIRLNSMESERVYLRSLATRSSGLEISQGLDDVIAVTRAAGFDLILVETAGIGQGDAAVVDHVDISLYVMTSEFGAASQLEKIDMLDFADIVVINKFDRRGAEDALRDVRKQLQRNRGLWDVDPEALPVYGAIAARFNDDGVTALYLGLLDKIRQKTGVEFASPRQRPAINCSADKTIIVPAHRERYLSEIAEAIRGYHQKTRQQAALVRRSWQMKNTHDYLAKLWQGDKERKPALDALRAEVHKLEEGLSERTHQLLAQWPQLQKAYSGSKYKYKVRDKQFSVPLTTRSLCGLDIPKVCLPQWEDPAEIYSWMRAENLPGNFPFTAGVFPFKRTDEDPTRMFAGEGDPFRTNRRFKLLSRDAKAARLSTAFDSVTLYGWDPDLRPDIYGKVGNSGVSICTLDDMKVLYDGFDLCDPNTSVSMTINGPAPIMLAFFFNTALDQQLAKFQQEQGRQPSDDERRQIMERVLRTARGTVQADILKEDQGQNTCIFSIDFALRMMGDIQEFFIKNDVRNFYSVSISGYHIAEAGANPITQLALTLANGFTYVEYYLARGMNIDDFAPNLSFFFSNGMDPEYTVIGRVARRIWAVAMSERYGAGPRSQMLKYHIQTSGRSLHSQEIQFNDIRTTLQGLCAIYDNCNSLHTNAYDEAITTPTEESVRRALAIQLIINREWGLAKNQNPLQGAFIVNELTDLVEEAVLAEFDRLTARGGVLGAMETGYQRSKIQDESIYYEIQKHTGELPIIGVNTFLPAGVEQEQEPCVVELARATEEEKQSQLQRLAQFHRAHAEQAPAALHNLQQVALDGGNIFAELINTVRHCSLGQITKALYDVGGMYRRGM</sequence>
<feature type="binding site" evidence="10">
    <location>
        <position position="726"/>
    </location>
    <ligand>
        <name>substrate</name>
    </ligand>
</feature>
<keyword evidence="6 10" id="KW-0342">GTP-binding</keyword>
<dbReference type="InterPro" id="IPR027417">
    <property type="entry name" value="P-loop_NTPase"/>
</dbReference>
<feature type="domain" description="B12-binding" evidence="11">
    <location>
        <begin position="13"/>
        <end position="147"/>
    </location>
</feature>
<dbReference type="Gene3D" id="3.20.20.240">
    <property type="entry name" value="Methylmalonyl-CoA mutase"/>
    <property type="match status" value="1"/>
</dbReference>
<evidence type="ECO:0000256" key="8">
    <source>
        <dbReference type="ARBA" id="ARBA00023235"/>
    </source>
</evidence>
<dbReference type="SUPFAM" id="SSF52540">
    <property type="entry name" value="P-loop containing nucleoside triphosphate hydrolases"/>
    <property type="match status" value="1"/>
</dbReference>
<dbReference type="InterPro" id="IPR033669">
    <property type="entry name" value="IcmF"/>
</dbReference>
<proteinExistence type="inferred from homology"/>
<keyword evidence="10" id="KW-0511">Multifunctional enzyme</keyword>
<protein>
    <recommendedName>
        <fullName evidence="10">Fused isobutyryl-CoA mutase</fullName>
    </recommendedName>
    <domain>
        <recommendedName>
            <fullName evidence="10">Isobutyryl-CoA mutase</fullName>
            <shortName evidence="10">ICM</shortName>
            <ecNumber evidence="10">5.4.99.13</ecNumber>
        </recommendedName>
    </domain>
    <domain>
        <recommendedName>
            <fullName evidence="10">P-loop GTPase</fullName>
            <ecNumber evidence="10">3.6.5.-</ecNumber>
        </recommendedName>
        <alternativeName>
            <fullName evidence="10">G-protein chaperone</fullName>
        </alternativeName>
    </domain>
</protein>
<comment type="catalytic activity">
    <reaction evidence="10">
        <text>2-methylpropanoyl-CoA = butanoyl-CoA</text>
        <dbReference type="Rhea" id="RHEA:13141"/>
        <dbReference type="ChEBI" id="CHEBI:57338"/>
        <dbReference type="ChEBI" id="CHEBI:57371"/>
        <dbReference type="EC" id="5.4.99.13"/>
    </reaction>
</comment>
<keyword evidence="3 10" id="KW-0479">Metal-binding</keyword>
<dbReference type="GO" id="GO:0006637">
    <property type="term" value="P:acyl-CoA metabolic process"/>
    <property type="evidence" value="ECO:0007669"/>
    <property type="project" value="UniProtKB-UniRule"/>
</dbReference>
<feature type="binding site" evidence="10">
    <location>
        <position position="620"/>
    </location>
    <ligand>
        <name>substrate</name>
    </ligand>
</feature>
<feature type="binding site" evidence="10">
    <location>
        <position position="239"/>
    </location>
    <ligand>
        <name>Mg(2+)</name>
        <dbReference type="ChEBI" id="CHEBI:18420"/>
        <label>2</label>
    </ligand>
</feature>
<dbReference type="GO" id="GO:0004494">
    <property type="term" value="F:methylmalonyl-CoA mutase activity"/>
    <property type="evidence" value="ECO:0007669"/>
    <property type="project" value="InterPro"/>
</dbReference>